<sequence>MIKDVVSTSNVAPSKAALQSNRYTQKEDLTPTSNPLVTLNGYEKIASNNVSKLSLYVNINDLSFRVLNEETGYVFGSNVELDYLDETNPNYDPSDQPLNQTWRNRVKSPVSVLYYTGANLQEEYLFQNPGSSFTYLPLNEGDKKGFEANLSFALSKVNLTLRVYIDDQGLSVEIPNDGIKEDPSTLDTRRQLAGVTPYPFFGSTKRDTTTGYVLVPDGVGALMRFEDRPMTGTYSKRFFGNESFSSLSEESLFMNVYGMVHGVNQNGFLAIVEKGSAQASFVYTPSGEPIDLNYANVSFEYRIAYTQYLNQSGTSSVRLVQERRNEYDIKISYRFLSNEYANYVGMAKSYQEELILEGALTPYDKPEVSLHLDVLMAENKKALFGRKLVLMTTFNQTKQMVEALNDEGINTLDLTLHGFQKGGLSYQGPDYDQIEKKLGGTKALKTLSDFGANVYFQTNYVTAYKEAKGYSMKHVSQSIGQQLISINDDYVLSLKDTIGMYESDYQTLSKQGINNVSFDYLGNVLYRDYANKGTREDLIDVAKSFLDVAAQSAISNAFSYLFSADVIKDAPMYSSQQLRFSDTVPFYAYVLQGHQQTYARSANFFSNTQNELLRMVDYHLFPSFFVTNESSYLLLDTNSSNLFTSRFSDWKEEIVRQYHYVNEALSPVRQASILSREVLDDGVVLVSYSNGIKILINYTGKDYTYQTQVVSATDYEVIL</sequence>
<dbReference type="STRING" id="61635.BN85304620"/>
<dbReference type="AlphaFoldDB" id="U4KR70"/>
<keyword evidence="2" id="KW-1185">Reference proteome</keyword>
<protein>
    <submittedName>
        <fullName evidence="1">Uncharacterized protein</fullName>
    </submittedName>
</protein>
<dbReference type="Gene3D" id="3.20.20.80">
    <property type="entry name" value="Glycosidases"/>
    <property type="match status" value="1"/>
</dbReference>
<accession>U4KR70</accession>
<dbReference type="Proteomes" id="UP000032737">
    <property type="component" value="Chromosome"/>
</dbReference>
<dbReference type="HOGENOM" id="CLU_014011_0_0_14"/>
<organism evidence="1 2">
    <name type="scientific">Acholeplasma brassicae</name>
    <dbReference type="NCBI Taxonomy" id="61635"/>
    <lineage>
        <taxon>Bacteria</taxon>
        <taxon>Bacillati</taxon>
        <taxon>Mycoplasmatota</taxon>
        <taxon>Mollicutes</taxon>
        <taxon>Acholeplasmatales</taxon>
        <taxon>Acholeplasmataceae</taxon>
        <taxon>Acholeplasma</taxon>
    </lineage>
</organism>
<gene>
    <name evidence="1" type="ORF">BN85304620</name>
</gene>
<reference evidence="1 2" key="1">
    <citation type="journal article" date="2013" name="J. Mol. Microbiol. Biotechnol.">
        <title>Analysis of the Complete Genomes of Acholeplasma brassicae , A. palmae and A. laidlawii and Their Comparison to the Obligate Parasites from ' Candidatus Phytoplasma'.</title>
        <authorList>
            <person name="Kube M."/>
            <person name="Siewert C."/>
            <person name="Migdoll A.M."/>
            <person name="Duduk B."/>
            <person name="Holz S."/>
            <person name="Rabus R."/>
            <person name="Seemuller E."/>
            <person name="Mitrovic J."/>
            <person name="Muller I."/>
            <person name="Buttner C."/>
            <person name="Reinhardt R."/>
        </authorList>
    </citation>
    <scope>NUCLEOTIDE SEQUENCE [LARGE SCALE GENOMIC DNA]</scope>
    <source>
        <strain evidence="2">0502</strain>
    </source>
</reference>
<dbReference type="KEGG" id="abra:BN85304620"/>
<dbReference type="EMBL" id="FO681348">
    <property type="protein sequence ID" value="CCV65483.1"/>
    <property type="molecule type" value="Genomic_DNA"/>
</dbReference>
<evidence type="ECO:0000313" key="2">
    <source>
        <dbReference type="Proteomes" id="UP000032737"/>
    </source>
</evidence>
<dbReference type="InterPro" id="IPR043751">
    <property type="entry name" value="DUF5696"/>
</dbReference>
<proteinExistence type="predicted"/>
<evidence type="ECO:0000313" key="1">
    <source>
        <dbReference type="EMBL" id="CCV65483.1"/>
    </source>
</evidence>
<dbReference type="Pfam" id="PF18952">
    <property type="entry name" value="DUF5696"/>
    <property type="match status" value="1"/>
</dbReference>
<name>U4KR70_9MOLU</name>